<evidence type="ECO:0000313" key="2">
    <source>
        <dbReference type="EMBL" id="MPL77514.1"/>
    </source>
</evidence>
<protein>
    <submittedName>
        <fullName evidence="2">DNA replication and repair protein RecF</fullName>
    </submittedName>
</protein>
<dbReference type="InterPro" id="IPR051396">
    <property type="entry name" value="Bact_Antivir_Def_Nuclease"/>
</dbReference>
<feature type="domain" description="Endonuclease GajA/Old nuclease/RecF-like AAA" evidence="1">
    <location>
        <begin position="1"/>
        <end position="406"/>
    </location>
</feature>
<dbReference type="PANTHER" id="PTHR43581:SF4">
    <property type="entry name" value="ATP_GTP PHOSPHATASE"/>
    <property type="match status" value="1"/>
</dbReference>
<reference evidence="2" key="1">
    <citation type="submission" date="2019-08" db="EMBL/GenBank/DDBJ databases">
        <authorList>
            <person name="Kucharzyk K."/>
            <person name="Murdoch R.W."/>
            <person name="Higgins S."/>
            <person name="Loffler F."/>
        </authorList>
    </citation>
    <scope>NUCLEOTIDE SEQUENCE</scope>
</reference>
<dbReference type="AlphaFoldDB" id="A0A644UF23"/>
<sequence length="635" mass="73236">MYIRAIKLINFRSYKDITVHFDSNLNVIIGKNDIGKSTILEALDIFFGQEKIKIDINDKNVYQGSDISISCCFEIDKDKEYLIDSDVKTKLNDEYLLNEDGFLEIKKIWDCSKDKLTATSLKTHIVCKYPETYASKPLPAMKIEELKKVLEDKDIALSLAEKLNNNEIENLKEGLEIGPYSEGEDKVIPIKIDKRKRAEIRKAIYSVSNTTNKVVIDMPIDKEDGKNIWESISVDLPMFFLFQSDRANKDSDKEVQDPLKIITKRAIDSVQDKLEEVKKKIIESAELIGKETIDKLEEMNPELAKTLKPDVSNKSWDTLFSFSFIGDDNIPMNKRGSGVRRLILLNYFRAEAERQNTSNRNVIYAIEEPETSQHPNHQKLLIDALTEIAQKDNNQVIITTHSPEIAKQTKKDNLILIDKVDGENTIIQDDNKLKVIADTLGITSYLGKLVICVEGENDRNFLINLNQGISDFKEIIDLKKENIKIIPMGGSALKNWIDRHYLEGSNVIEFHLYDSDADDKYKNAIEKVNQRQDSSKGVLTKKREMENYIHPSLFNEEFEIDCSNIENWDNADIARIVTDKTKKFDNVKKEKKEKNVKEITNGQLTKKITKEHLVEMNSYEEIKSWFQDIKKRYEN</sequence>
<comment type="caution">
    <text evidence="2">The sequence shown here is derived from an EMBL/GenBank/DDBJ whole genome shotgun (WGS) entry which is preliminary data.</text>
</comment>
<accession>A0A644UF23</accession>
<name>A0A644UF23_9ZZZZ</name>
<gene>
    <name evidence="2" type="primary">recF_9</name>
    <name evidence="2" type="ORF">SDC9_23370</name>
</gene>
<dbReference type="Gene3D" id="3.40.50.300">
    <property type="entry name" value="P-loop containing nucleotide triphosphate hydrolases"/>
    <property type="match status" value="2"/>
</dbReference>
<evidence type="ECO:0000259" key="1">
    <source>
        <dbReference type="Pfam" id="PF13175"/>
    </source>
</evidence>
<organism evidence="2">
    <name type="scientific">bioreactor metagenome</name>
    <dbReference type="NCBI Taxonomy" id="1076179"/>
    <lineage>
        <taxon>unclassified sequences</taxon>
        <taxon>metagenomes</taxon>
        <taxon>ecological metagenomes</taxon>
    </lineage>
</organism>
<proteinExistence type="predicted"/>
<dbReference type="InterPro" id="IPR041685">
    <property type="entry name" value="AAA_GajA/Old/RecF-like"/>
</dbReference>
<dbReference type="Pfam" id="PF13175">
    <property type="entry name" value="AAA_15"/>
    <property type="match status" value="1"/>
</dbReference>
<dbReference type="PANTHER" id="PTHR43581">
    <property type="entry name" value="ATP/GTP PHOSPHATASE"/>
    <property type="match status" value="1"/>
</dbReference>
<dbReference type="SUPFAM" id="SSF52540">
    <property type="entry name" value="P-loop containing nucleoside triphosphate hydrolases"/>
    <property type="match status" value="1"/>
</dbReference>
<dbReference type="EMBL" id="VSSQ01000107">
    <property type="protein sequence ID" value="MPL77514.1"/>
    <property type="molecule type" value="Genomic_DNA"/>
</dbReference>
<dbReference type="InterPro" id="IPR027417">
    <property type="entry name" value="P-loop_NTPase"/>
</dbReference>